<name>A0A1G9MS75_9PSED</name>
<dbReference type="AlphaFoldDB" id="A0A1G9MS75"/>
<gene>
    <name evidence="2" type="ORF">SAMN05216186_13018</name>
</gene>
<evidence type="ECO:0000313" key="2">
    <source>
        <dbReference type="EMBL" id="SDL76954.1"/>
    </source>
</evidence>
<dbReference type="Proteomes" id="UP000198706">
    <property type="component" value="Unassembled WGS sequence"/>
</dbReference>
<feature type="region of interest" description="Disordered" evidence="1">
    <location>
        <begin position="71"/>
        <end position="95"/>
    </location>
</feature>
<proteinExistence type="predicted"/>
<dbReference type="RefSeq" id="WP_244506034.1">
    <property type="nucleotide sequence ID" value="NZ_FNFD01000030.1"/>
</dbReference>
<keyword evidence="3" id="KW-1185">Reference proteome</keyword>
<dbReference type="GO" id="GO:0003677">
    <property type="term" value="F:DNA binding"/>
    <property type="evidence" value="ECO:0007669"/>
    <property type="project" value="InterPro"/>
</dbReference>
<dbReference type="Gene3D" id="1.10.260.40">
    <property type="entry name" value="lambda repressor-like DNA-binding domains"/>
    <property type="match status" value="1"/>
</dbReference>
<sequence>MDEILDRAIRLLRMVGPKRLSQLGETSHERWKTISKRAVRMNTEEIDVLVKIYPQYALWLASGQIAPEIGQTSPEYDEAHPGVPASGKAPGKSPS</sequence>
<evidence type="ECO:0000313" key="3">
    <source>
        <dbReference type="Proteomes" id="UP000198706"/>
    </source>
</evidence>
<dbReference type="InterPro" id="IPR010982">
    <property type="entry name" value="Lambda_DNA-bd_dom_sf"/>
</dbReference>
<evidence type="ECO:0000256" key="1">
    <source>
        <dbReference type="SAM" id="MobiDB-lite"/>
    </source>
</evidence>
<dbReference type="STRING" id="137658.SAMN05216186_13018"/>
<organism evidence="2 3">
    <name type="scientific">Pseudomonas indica</name>
    <dbReference type="NCBI Taxonomy" id="137658"/>
    <lineage>
        <taxon>Bacteria</taxon>
        <taxon>Pseudomonadati</taxon>
        <taxon>Pseudomonadota</taxon>
        <taxon>Gammaproteobacteria</taxon>
        <taxon>Pseudomonadales</taxon>
        <taxon>Pseudomonadaceae</taxon>
        <taxon>Pseudomonas</taxon>
    </lineage>
</organism>
<accession>A0A1G9MS75</accession>
<dbReference type="EMBL" id="FNFD01000030">
    <property type="protein sequence ID" value="SDL76954.1"/>
    <property type="molecule type" value="Genomic_DNA"/>
</dbReference>
<evidence type="ECO:0008006" key="4">
    <source>
        <dbReference type="Google" id="ProtNLM"/>
    </source>
</evidence>
<reference evidence="2 3" key="1">
    <citation type="submission" date="2016-10" db="EMBL/GenBank/DDBJ databases">
        <authorList>
            <person name="de Groot N.N."/>
        </authorList>
    </citation>
    <scope>NUCLEOTIDE SEQUENCE [LARGE SCALE GENOMIC DNA]</scope>
    <source>
        <strain evidence="2 3">JCM 21544</strain>
    </source>
</reference>
<protein>
    <recommendedName>
        <fullName evidence="4">DNA-binding protein</fullName>
    </recommendedName>
</protein>